<feature type="binding site" evidence="10">
    <location>
        <position position="41"/>
    </location>
    <ligand>
        <name>a divalent metal cation</name>
        <dbReference type="ChEBI" id="CHEBI:60240"/>
    </ligand>
</feature>
<dbReference type="PANTHER" id="PTHR11749">
    <property type="entry name" value="RIBULOSE-5-PHOSPHATE-3-EPIMERASE"/>
    <property type="match status" value="1"/>
</dbReference>
<evidence type="ECO:0000256" key="11">
    <source>
        <dbReference type="PIRNR" id="PIRNR001461"/>
    </source>
</evidence>
<dbReference type="PROSITE" id="PS01085">
    <property type="entry name" value="RIBUL_P_3_EPIMER_1"/>
    <property type="match status" value="1"/>
</dbReference>
<dbReference type="InterPro" id="IPR013785">
    <property type="entry name" value="Aldolase_TIM"/>
</dbReference>
<comment type="function">
    <text evidence="10">Catalyzes the reversible epimerization of D-ribulose 5-phosphate to D-xylulose 5-phosphate.</text>
</comment>
<evidence type="ECO:0000256" key="9">
    <source>
        <dbReference type="ARBA" id="ARBA00023235"/>
    </source>
</evidence>
<dbReference type="InterPro" id="IPR011060">
    <property type="entry name" value="RibuloseP-bd_barrel"/>
</dbReference>
<comment type="cofactor">
    <cofactor evidence="5">
        <name>Fe(2+)</name>
        <dbReference type="ChEBI" id="CHEBI:29033"/>
    </cofactor>
</comment>
<feature type="active site" description="Proton donor" evidence="10">
    <location>
        <position position="183"/>
    </location>
</feature>
<dbReference type="SUPFAM" id="SSF51366">
    <property type="entry name" value="Ribulose-phoshate binding barrel"/>
    <property type="match status" value="1"/>
</dbReference>
<dbReference type="EC" id="5.1.3.1" evidence="7 10"/>
<comment type="similarity">
    <text evidence="6 10 11">Belongs to the ribulose-phosphate 3-epimerase family.</text>
</comment>
<dbReference type="CDD" id="cd00429">
    <property type="entry name" value="RPE"/>
    <property type="match status" value="1"/>
</dbReference>
<dbReference type="NCBIfam" id="TIGR01163">
    <property type="entry name" value="rpe"/>
    <property type="match status" value="1"/>
</dbReference>
<dbReference type="HAMAP" id="MF_02227">
    <property type="entry name" value="RPE"/>
    <property type="match status" value="1"/>
</dbReference>
<name>A0ABT6FKI1_9BACT</name>
<comment type="caution">
    <text evidence="12">The sequence shown here is derived from an EMBL/GenBank/DDBJ whole genome shotgun (WGS) entry which is preliminary data.</text>
</comment>
<comment type="cofactor">
    <cofactor evidence="3">
        <name>Co(2+)</name>
        <dbReference type="ChEBI" id="CHEBI:48828"/>
    </cofactor>
</comment>
<evidence type="ECO:0000256" key="2">
    <source>
        <dbReference type="ARBA" id="ARBA00001936"/>
    </source>
</evidence>
<keyword evidence="10 11" id="KW-0119">Carbohydrate metabolism</keyword>
<evidence type="ECO:0000313" key="13">
    <source>
        <dbReference type="Proteomes" id="UP001216907"/>
    </source>
</evidence>
<evidence type="ECO:0000256" key="6">
    <source>
        <dbReference type="ARBA" id="ARBA00009541"/>
    </source>
</evidence>
<keyword evidence="9 10" id="KW-0413">Isomerase</keyword>
<dbReference type="Pfam" id="PF00834">
    <property type="entry name" value="Ribul_P_3_epim"/>
    <property type="match status" value="1"/>
</dbReference>
<accession>A0ABT6FKI1</accession>
<feature type="active site" description="Proton acceptor" evidence="10">
    <location>
        <position position="43"/>
    </location>
</feature>
<evidence type="ECO:0000256" key="8">
    <source>
        <dbReference type="ARBA" id="ARBA00022723"/>
    </source>
</evidence>
<dbReference type="GO" id="GO:0004750">
    <property type="term" value="F:D-ribulose-phosphate 3-epimerase activity"/>
    <property type="evidence" value="ECO:0007669"/>
    <property type="project" value="UniProtKB-EC"/>
</dbReference>
<dbReference type="InterPro" id="IPR026019">
    <property type="entry name" value="Ribul_P_3_epim"/>
</dbReference>
<dbReference type="PIRSF" id="PIRSF001461">
    <property type="entry name" value="RPE"/>
    <property type="match status" value="1"/>
</dbReference>
<comment type="catalytic activity">
    <reaction evidence="1 10 11">
        <text>D-ribulose 5-phosphate = D-xylulose 5-phosphate</text>
        <dbReference type="Rhea" id="RHEA:13677"/>
        <dbReference type="ChEBI" id="CHEBI:57737"/>
        <dbReference type="ChEBI" id="CHEBI:58121"/>
        <dbReference type="EC" id="5.1.3.1"/>
    </reaction>
</comment>
<feature type="binding site" evidence="10">
    <location>
        <begin position="183"/>
        <end position="185"/>
    </location>
    <ligand>
        <name>substrate</name>
    </ligand>
</feature>
<evidence type="ECO:0000256" key="10">
    <source>
        <dbReference type="HAMAP-Rule" id="MF_02227"/>
    </source>
</evidence>
<keyword evidence="13" id="KW-1185">Reference proteome</keyword>
<protein>
    <recommendedName>
        <fullName evidence="7 10">Ribulose-phosphate 3-epimerase</fullName>
        <ecNumber evidence="7 10">5.1.3.1</ecNumber>
    </recommendedName>
</protein>
<feature type="binding site" evidence="10">
    <location>
        <position position="183"/>
    </location>
    <ligand>
        <name>a divalent metal cation</name>
        <dbReference type="ChEBI" id="CHEBI:60240"/>
    </ligand>
</feature>
<reference evidence="12 13" key="1">
    <citation type="submission" date="2023-03" db="EMBL/GenBank/DDBJ databases">
        <title>Paludisphaera mucosa sp. nov. a novel planctomycete from northern fen.</title>
        <authorList>
            <person name="Ivanova A."/>
        </authorList>
    </citation>
    <scope>NUCLEOTIDE SEQUENCE [LARGE SCALE GENOMIC DNA]</scope>
    <source>
        <strain evidence="12 13">Pla2</strain>
    </source>
</reference>
<evidence type="ECO:0000313" key="12">
    <source>
        <dbReference type="EMBL" id="MDG3007873.1"/>
    </source>
</evidence>
<evidence type="ECO:0000256" key="4">
    <source>
        <dbReference type="ARBA" id="ARBA00001947"/>
    </source>
</evidence>
<dbReference type="Gene3D" id="3.20.20.70">
    <property type="entry name" value="Aldolase class I"/>
    <property type="match status" value="1"/>
</dbReference>
<keyword evidence="8 10" id="KW-0479">Metal-binding</keyword>
<comment type="cofactor">
    <cofactor evidence="10">
        <name>a divalent metal cation</name>
        <dbReference type="ChEBI" id="CHEBI:60240"/>
    </cofactor>
    <text evidence="10">Binds 1 divalent metal cation per subunit.</text>
</comment>
<dbReference type="NCBIfam" id="NF004076">
    <property type="entry name" value="PRK05581.1-4"/>
    <property type="match status" value="1"/>
</dbReference>
<dbReference type="InterPro" id="IPR000056">
    <property type="entry name" value="Ribul_P_3_epim-like"/>
</dbReference>
<comment type="pathway">
    <text evidence="10">Carbohydrate degradation.</text>
</comment>
<gene>
    <name evidence="10 12" type="primary">rpe</name>
    <name evidence="12" type="ORF">PZE19_29260</name>
</gene>
<comment type="cofactor">
    <cofactor evidence="4">
        <name>Zn(2+)</name>
        <dbReference type="ChEBI" id="CHEBI:29105"/>
    </cofactor>
</comment>
<proteinExistence type="inferred from homology"/>
<evidence type="ECO:0000256" key="3">
    <source>
        <dbReference type="ARBA" id="ARBA00001941"/>
    </source>
</evidence>
<evidence type="ECO:0000256" key="1">
    <source>
        <dbReference type="ARBA" id="ARBA00001782"/>
    </source>
</evidence>
<feature type="binding site" evidence="10">
    <location>
        <begin position="150"/>
        <end position="153"/>
    </location>
    <ligand>
        <name>substrate</name>
    </ligand>
</feature>
<feature type="binding site" evidence="10">
    <location>
        <begin position="205"/>
        <end position="206"/>
    </location>
    <ligand>
        <name>substrate</name>
    </ligand>
</feature>
<feature type="binding site" evidence="10">
    <location>
        <position position="74"/>
    </location>
    <ligand>
        <name>substrate</name>
    </ligand>
</feature>
<dbReference type="Proteomes" id="UP001216907">
    <property type="component" value="Unassembled WGS sequence"/>
</dbReference>
<dbReference type="RefSeq" id="WP_277864144.1">
    <property type="nucleotide sequence ID" value="NZ_JARRAG010000002.1"/>
</dbReference>
<feature type="binding site" evidence="10">
    <location>
        <position position="16"/>
    </location>
    <ligand>
        <name>substrate</name>
    </ligand>
</feature>
<dbReference type="EMBL" id="JARRAG010000002">
    <property type="protein sequence ID" value="MDG3007873.1"/>
    <property type="molecule type" value="Genomic_DNA"/>
</dbReference>
<evidence type="ECO:0000256" key="7">
    <source>
        <dbReference type="ARBA" id="ARBA00013188"/>
    </source>
</evidence>
<organism evidence="12 13">
    <name type="scientific">Paludisphaera mucosa</name>
    <dbReference type="NCBI Taxonomy" id="3030827"/>
    <lineage>
        <taxon>Bacteria</taxon>
        <taxon>Pseudomonadati</taxon>
        <taxon>Planctomycetota</taxon>
        <taxon>Planctomycetia</taxon>
        <taxon>Isosphaerales</taxon>
        <taxon>Isosphaeraceae</taxon>
        <taxon>Paludisphaera</taxon>
    </lineage>
</organism>
<feature type="binding site" evidence="10">
    <location>
        <position position="74"/>
    </location>
    <ligand>
        <name>a divalent metal cation</name>
        <dbReference type="ChEBI" id="CHEBI:60240"/>
    </ligand>
</feature>
<evidence type="ECO:0000256" key="5">
    <source>
        <dbReference type="ARBA" id="ARBA00001954"/>
    </source>
</evidence>
<sequence>MIPRPDDDNRIKIAPSILSADLSRLAEQVREVEAAGADRIHVDVMDGRFVPNITFGPVLVRWLRPVTKLPLEAHLMIHAPDEFLDAFAAAGINTLIVHVEGAIHLNRTIQRIKELGLKAGVAINPATPAVMLEEVVADLDLVLAMTVNPGFGGQAFLPGTLKKIQTIRHMIDEAQPACELEVDGGVDPETAPRLVEAGARVLVAGSSVYGAADGPTAGLKRLARSVGL</sequence>
<comment type="cofactor">
    <cofactor evidence="2">
        <name>Mn(2+)</name>
        <dbReference type="ChEBI" id="CHEBI:29035"/>
    </cofactor>
</comment>
<feature type="binding site" evidence="10">
    <location>
        <position position="43"/>
    </location>
    <ligand>
        <name>a divalent metal cation</name>
        <dbReference type="ChEBI" id="CHEBI:60240"/>
    </ligand>
</feature>